<dbReference type="RefSeq" id="WP_377281932.1">
    <property type="nucleotide sequence ID" value="NZ_JBHRSI010000005.1"/>
</dbReference>
<accession>A0ABW4N4I6</accession>
<dbReference type="PANTHER" id="PTHR43317:SF1">
    <property type="entry name" value="THERMOSPERMINE SYNTHASE ACAULIS5"/>
    <property type="match status" value="1"/>
</dbReference>
<evidence type="ECO:0000256" key="2">
    <source>
        <dbReference type="SAM" id="Phobius"/>
    </source>
</evidence>
<dbReference type="Gene3D" id="1.20.1250.20">
    <property type="entry name" value="MFS general substrate transporter like domains"/>
    <property type="match status" value="1"/>
</dbReference>
<feature type="transmembrane region" description="Helical" evidence="2">
    <location>
        <begin position="156"/>
        <end position="176"/>
    </location>
</feature>
<feature type="transmembrane region" description="Helical" evidence="2">
    <location>
        <begin position="289"/>
        <end position="308"/>
    </location>
</feature>
<protein>
    <submittedName>
        <fullName evidence="3">Spermidine synthase</fullName>
    </submittedName>
</protein>
<feature type="transmembrane region" description="Helical" evidence="2">
    <location>
        <begin position="12"/>
        <end position="31"/>
    </location>
</feature>
<keyword evidence="2" id="KW-0472">Membrane</keyword>
<feature type="transmembrane region" description="Helical" evidence="2">
    <location>
        <begin position="348"/>
        <end position="371"/>
    </location>
</feature>
<feature type="transmembrane region" description="Helical" evidence="2">
    <location>
        <begin position="428"/>
        <end position="457"/>
    </location>
</feature>
<keyword evidence="2" id="KW-0812">Transmembrane</keyword>
<dbReference type="Proteomes" id="UP001597237">
    <property type="component" value="Unassembled WGS sequence"/>
</dbReference>
<dbReference type="Gene3D" id="3.40.50.150">
    <property type="entry name" value="Vaccinia Virus protein VP39"/>
    <property type="match status" value="1"/>
</dbReference>
<feature type="transmembrane region" description="Helical" evidence="2">
    <location>
        <begin position="262"/>
        <end position="280"/>
    </location>
</feature>
<dbReference type="SUPFAM" id="SSF53335">
    <property type="entry name" value="S-adenosyl-L-methionine-dependent methyltransferases"/>
    <property type="match status" value="1"/>
</dbReference>
<sequence length="744" mass="79672">MTVIEAGAKPAASISPALFAVTVFASAGLVFMVQPMVAKLVLPLLGGSPSVWNTSIAFFQAALLAGYGYAHLLQRVSSVRRQAMIHAAALLVAALALPLRVSELAGPPSSEHPSLWLLAVLALSIGAPFAVLSATAPLVQAWHARVFRAQGGPEPYVLYAASNLGSLIALLAYPLIIEPTTTVQGQRYGWSLGYVAFALLMSALAFRAGRSAAEAPTASAELPAAPPASWPRRLAWMALAGVPSSLMLGVTTHLTTDVASAPFLWVLPLALYLATFIIAFSEKPAISPGVALVLHAIAVAACAAMLPFKTSNFLLQMAVHLAAFFFTALICHQRLVSLRPAPERLTEFYFYMSLGGVLGGAFNAFAAPVIFPSVYEYPLMLVLGCLARPWGGRIALWRWFVFLVGIAAAYAAGIIVQSEGFDENVKLLLGIVALCALINSGRALLFFALIGAISVAAELVGDRVDTRQSWRSFFGVLRQSQMPVPGVGVVKMLSHGTTMHGAQATHPDYDCRPFTYYALETPIGQVFLAGREKPHPLTIGAVGLGTGAVSAYTRPGDVLTFYEIDPLVKRIATDPKNFTYISTCAEGRIDYVIGDARLTLQKEPKDKFDILLIDAFSSDAVPAHLLTVEAVRSYLDRLKPDGVLILHLSNRNLALAEPAAAVVKAAGGQGLMQVYYHDQSNPLMWASSVEAMIAGKTPEALAPYRNDPRWSAIDDAGVRPWTDDYTNLPGALYAQMKSRMDWLP</sequence>
<feature type="transmembrane region" description="Helical" evidence="2">
    <location>
        <begin position="188"/>
        <end position="206"/>
    </location>
</feature>
<feature type="transmembrane region" description="Helical" evidence="2">
    <location>
        <begin position="84"/>
        <end position="102"/>
    </location>
</feature>
<dbReference type="InterPro" id="IPR036259">
    <property type="entry name" value="MFS_trans_sf"/>
</dbReference>
<dbReference type="InterPro" id="IPR029063">
    <property type="entry name" value="SAM-dependent_MTases_sf"/>
</dbReference>
<feature type="transmembrane region" description="Helical" evidence="2">
    <location>
        <begin position="51"/>
        <end position="72"/>
    </location>
</feature>
<dbReference type="NCBIfam" id="NF037959">
    <property type="entry name" value="MFS_SpdSyn"/>
    <property type="match status" value="1"/>
</dbReference>
<evidence type="ECO:0000256" key="1">
    <source>
        <dbReference type="ARBA" id="ARBA00023115"/>
    </source>
</evidence>
<gene>
    <name evidence="3" type="ORF">ACFSC0_16330</name>
</gene>
<feature type="transmembrane region" description="Helical" evidence="2">
    <location>
        <begin position="234"/>
        <end position="256"/>
    </location>
</feature>
<organism evidence="3 4">
    <name type="scientific">Phenylobacterium terrae</name>
    <dbReference type="NCBI Taxonomy" id="2665495"/>
    <lineage>
        <taxon>Bacteria</taxon>
        <taxon>Pseudomonadati</taxon>
        <taxon>Pseudomonadota</taxon>
        <taxon>Alphaproteobacteria</taxon>
        <taxon>Caulobacterales</taxon>
        <taxon>Caulobacteraceae</taxon>
        <taxon>Phenylobacterium</taxon>
    </lineage>
</organism>
<reference evidence="4" key="1">
    <citation type="journal article" date="2019" name="Int. J. Syst. Evol. Microbiol.">
        <title>The Global Catalogue of Microorganisms (GCM) 10K type strain sequencing project: providing services to taxonomists for standard genome sequencing and annotation.</title>
        <authorList>
            <consortium name="The Broad Institute Genomics Platform"/>
            <consortium name="The Broad Institute Genome Sequencing Center for Infectious Disease"/>
            <person name="Wu L."/>
            <person name="Ma J."/>
        </authorList>
    </citation>
    <scope>NUCLEOTIDE SEQUENCE [LARGE SCALE GENOMIC DNA]</scope>
    <source>
        <strain evidence="4">DFY28</strain>
    </source>
</reference>
<keyword evidence="4" id="KW-1185">Reference proteome</keyword>
<keyword evidence="1" id="KW-0620">Polyamine biosynthesis</keyword>
<evidence type="ECO:0000313" key="3">
    <source>
        <dbReference type="EMBL" id="MFD1784971.1"/>
    </source>
</evidence>
<feature type="transmembrane region" description="Helical" evidence="2">
    <location>
        <begin position="314"/>
        <end position="336"/>
    </location>
</feature>
<name>A0ABW4N4I6_9CAUL</name>
<proteinExistence type="predicted"/>
<keyword evidence="2" id="KW-1133">Transmembrane helix</keyword>
<dbReference type="PANTHER" id="PTHR43317">
    <property type="entry name" value="THERMOSPERMINE SYNTHASE ACAULIS5"/>
    <property type="match status" value="1"/>
</dbReference>
<comment type="caution">
    <text evidence="3">The sequence shown here is derived from an EMBL/GenBank/DDBJ whole genome shotgun (WGS) entry which is preliminary data.</text>
</comment>
<dbReference type="EMBL" id="JBHUEY010000006">
    <property type="protein sequence ID" value="MFD1784971.1"/>
    <property type="molecule type" value="Genomic_DNA"/>
</dbReference>
<feature type="transmembrane region" description="Helical" evidence="2">
    <location>
        <begin position="114"/>
        <end position="135"/>
    </location>
</feature>
<feature type="transmembrane region" description="Helical" evidence="2">
    <location>
        <begin position="396"/>
        <end position="416"/>
    </location>
</feature>
<evidence type="ECO:0000313" key="4">
    <source>
        <dbReference type="Proteomes" id="UP001597237"/>
    </source>
</evidence>